<dbReference type="Proteomes" id="UP000176527">
    <property type="component" value="Unassembled WGS sequence"/>
</dbReference>
<comment type="caution">
    <text evidence="1">The sequence shown here is derived from an EMBL/GenBank/DDBJ whole genome shotgun (WGS) entry which is preliminary data.</text>
</comment>
<evidence type="ECO:0000313" key="2">
    <source>
        <dbReference type="Proteomes" id="UP000176527"/>
    </source>
</evidence>
<name>A0A1F5KDR5_9BACT</name>
<proteinExistence type="predicted"/>
<gene>
    <name evidence="1" type="ORF">A3F00_03670</name>
</gene>
<reference evidence="1 2" key="1">
    <citation type="journal article" date="2016" name="Nat. Commun.">
        <title>Thousands of microbial genomes shed light on interconnected biogeochemical processes in an aquifer system.</title>
        <authorList>
            <person name="Anantharaman K."/>
            <person name="Brown C.T."/>
            <person name="Hug L.A."/>
            <person name="Sharon I."/>
            <person name="Castelle C.J."/>
            <person name="Probst A.J."/>
            <person name="Thomas B.C."/>
            <person name="Singh A."/>
            <person name="Wilkins M.J."/>
            <person name="Karaoz U."/>
            <person name="Brodie E.L."/>
            <person name="Williams K.H."/>
            <person name="Hubbard S.S."/>
            <person name="Banfield J.F."/>
        </authorList>
    </citation>
    <scope>NUCLEOTIDE SEQUENCE [LARGE SCALE GENOMIC DNA]</scope>
</reference>
<evidence type="ECO:0000313" key="1">
    <source>
        <dbReference type="EMBL" id="OGE38741.1"/>
    </source>
</evidence>
<accession>A0A1F5KDR5</accession>
<dbReference type="EMBL" id="MFDE01000014">
    <property type="protein sequence ID" value="OGE38741.1"/>
    <property type="molecule type" value="Genomic_DNA"/>
</dbReference>
<protein>
    <submittedName>
        <fullName evidence="1">Uncharacterized protein</fullName>
    </submittedName>
</protein>
<dbReference type="AlphaFoldDB" id="A0A1F5KDR5"/>
<sequence length="98" mass="10634">MAERRKPNYMSIRGMAEVASIEAQVCTEAIRRLAGTEQATPDGFATTIRDLSTRFTGSGGVIDERSGLGPRQREKVREAVMSWASDSVPFEARGGQDG</sequence>
<organism evidence="1 2">
    <name type="scientific">Candidatus Daviesbacteria bacterium RIFCSPHIGHO2_12_FULL_37_11</name>
    <dbReference type="NCBI Taxonomy" id="1797777"/>
    <lineage>
        <taxon>Bacteria</taxon>
        <taxon>Candidatus Daviesiibacteriota</taxon>
    </lineage>
</organism>